<dbReference type="PROSITE" id="PS00678">
    <property type="entry name" value="WD_REPEATS_1"/>
    <property type="match status" value="1"/>
</dbReference>
<dbReference type="GO" id="GO:0000028">
    <property type="term" value="P:ribosomal small subunit assembly"/>
    <property type="evidence" value="ECO:0007669"/>
    <property type="project" value="TreeGrafter"/>
</dbReference>
<dbReference type="SUPFAM" id="SSF50978">
    <property type="entry name" value="WD40 repeat-like"/>
    <property type="match status" value="2"/>
</dbReference>
<dbReference type="EMBL" id="SNRW01011254">
    <property type="protein sequence ID" value="KAA6375402.1"/>
    <property type="molecule type" value="Genomic_DNA"/>
</dbReference>
<accession>A0A5J4UZ29</accession>
<feature type="repeat" description="WD" evidence="3">
    <location>
        <begin position="697"/>
        <end position="730"/>
    </location>
</feature>
<dbReference type="InterPro" id="IPR027145">
    <property type="entry name" value="PWP2"/>
</dbReference>
<dbReference type="GO" id="GO:0034388">
    <property type="term" value="C:Pwp2p-containing subcomplex of 90S preribosome"/>
    <property type="evidence" value="ECO:0007669"/>
    <property type="project" value="TreeGrafter"/>
</dbReference>
<dbReference type="InterPro" id="IPR020472">
    <property type="entry name" value="WD40_PAC1"/>
</dbReference>
<dbReference type="AlphaFoldDB" id="A0A5J4UZ29"/>
<dbReference type="InterPro" id="IPR036322">
    <property type="entry name" value="WD40_repeat_dom_sf"/>
</dbReference>
<dbReference type="SMART" id="SM00320">
    <property type="entry name" value="WD40"/>
    <property type="match status" value="9"/>
</dbReference>
<evidence type="ECO:0000313" key="6">
    <source>
        <dbReference type="Proteomes" id="UP000324800"/>
    </source>
</evidence>
<feature type="region of interest" description="Disordered" evidence="4">
    <location>
        <begin position="214"/>
        <end position="245"/>
    </location>
</feature>
<evidence type="ECO:0000256" key="1">
    <source>
        <dbReference type="ARBA" id="ARBA00022574"/>
    </source>
</evidence>
<dbReference type="OrthoDB" id="3142434at2759"/>
<dbReference type="PANTHER" id="PTHR19858:SF0">
    <property type="entry name" value="PERIODIC TRYPTOPHAN PROTEIN 2 HOMOLOG"/>
    <property type="match status" value="1"/>
</dbReference>
<sequence length="759" mass="82279">MKTNFAQTNIFGGVYRKGGLVFAPSHNSLLAPIGNRIAQGTSRILPHETPKNISVLALSPDENWLIAVDVEGRSILIDFKLQTFVLGLNFKGQVSCIRFSPNNRIMAVGIGSKVDLWKFPATEAEMFLPSPLVRFRELRGSHGKITSIEWDYTSNFVLVGSEDCVTRLFATRRIYIDNAQRKYTTNKTITKDVVEEMGIGPKMEKLLQQMKEVKEEDIEGGISEDQSNEEESSEEEEEEDNEDIIPLNTADEILKQQQKKQRIGFRTLTFSGHRTKIVGAFFSSDSMEMYSIARDGVICVWRRSLSEKDKTVKGYSVGDGEEQQELFISSFARSSWHFVQKQYIGLGDAKITSLCFYAPQIKPFQLTPPQGSSAALFAKDTSQTPSLLFVGLSSGVLCIIHPSSLSATSILKSKPPIFVEDEKKNIFDMEIDKNKEDGKQLAESLRTGQASYQSISIARSRITSLSFSPSDEWVAVGCSKEGLLQVWDWVNEQIVLRQIGHGGVLVSGGRTFGVVRGDDSTLQAGPISSGFLTSAFEGVSCCDFSSDASLLATGANDGKVKVWQTNSGFCIATFAEHNNAIVAVRFLPRNALAAASHDGTVRLFDLKRYRTFRVLVPPSITSSSAESGSTGLINAVAGTTAVSNCSLSSVVCDTSGTIIAAGCVDTTGSSGVGEASGPVGNGVALWSVQTGQLLDFLSGHSGPVSCVSFSSETTLLASGSWDGDVRVWDIFEKKGEKKGAAVLNHSSEVIAVHFSPASV</sequence>
<dbReference type="GO" id="GO:0000462">
    <property type="term" value="P:maturation of SSU-rRNA from tricistronic rRNA transcript (SSU-rRNA, 5.8S rRNA, LSU-rRNA)"/>
    <property type="evidence" value="ECO:0007669"/>
    <property type="project" value="TreeGrafter"/>
</dbReference>
<evidence type="ECO:0000256" key="2">
    <source>
        <dbReference type="ARBA" id="ARBA00022737"/>
    </source>
</evidence>
<dbReference type="InterPro" id="IPR001680">
    <property type="entry name" value="WD40_rpt"/>
</dbReference>
<feature type="repeat" description="WD" evidence="3">
    <location>
        <begin position="270"/>
        <end position="301"/>
    </location>
</feature>
<evidence type="ECO:0000313" key="5">
    <source>
        <dbReference type="EMBL" id="KAA6375402.1"/>
    </source>
</evidence>
<comment type="caution">
    <text evidence="5">The sequence shown here is derived from an EMBL/GenBank/DDBJ whole genome shotgun (WGS) entry which is preliminary data.</text>
</comment>
<proteinExistence type="predicted"/>
<dbReference type="GO" id="GO:0032040">
    <property type="term" value="C:small-subunit processome"/>
    <property type="evidence" value="ECO:0007669"/>
    <property type="project" value="TreeGrafter"/>
</dbReference>
<feature type="non-terminal residue" evidence="5">
    <location>
        <position position="759"/>
    </location>
</feature>
<keyword evidence="2" id="KW-0677">Repeat</keyword>
<protein>
    <submittedName>
        <fullName evidence="5">Putative WD repeat protein</fullName>
    </submittedName>
</protein>
<dbReference type="InterPro" id="IPR019775">
    <property type="entry name" value="WD40_repeat_CS"/>
</dbReference>
<dbReference type="Proteomes" id="UP000324800">
    <property type="component" value="Unassembled WGS sequence"/>
</dbReference>
<dbReference type="PROSITE" id="PS50082">
    <property type="entry name" value="WD_REPEATS_2"/>
    <property type="match status" value="4"/>
</dbReference>
<organism evidence="5 6">
    <name type="scientific">Streblomastix strix</name>
    <dbReference type="NCBI Taxonomy" id="222440"/>
    <lineage>
        <taxon>Eukaryota</taxon>
        <taxon>Metamonada</taxon>
        <taxon>Preaxostyla</taxon>
        <taxon>Oxymonadida</taxon>
        <taxon>Streblomastigidae</taxon>
        <taxon>Streblomastix</taxon>
    </lineage>
</organism>
<feature type="compositionally biased region" description="Acidic residues" evidence="4">
    <location>
        <begin position="226"/>
        <end position="243"/>
    </location>
</feature>
<dbReference type="CDD" id="cd00200">
    <property type="entry name" value="WD40"/>
    <property type="match status" value="1"/>
</dbReference>
<evidence type="ECO:0000256" key="4">
    <source>
        <dbReference type="SAM" id="MobiDB-lite"/>
    </source>
</evidence>
<dbReference type="PROSITE" id="PS50294">
    <property type="entry name" value="WD_REPEATS_REGION"/>
    <property type="match status" value="2"/>
</dbReference>
<reference evidence="5 6" key="1">
    <citation type="submission" date="2019-03" db="EMBL/GenBank/DDBJ databases">
        <title>Single cell metagenomics reveals metabolic interactions within the superorganism composed of flagellate Streblomastix strix and complex community of Bacteroidetes bacteria on its surface.</title>
        <authorList>
            <person name="Treitli S.C."/>
            <person name="Kolisko M."/>
            <person name="Husnik F."/>
            <person name="Keeling P."/>
            <person name="Hampl V."/>
        </authorList>
    </citation>
    <scope>NUCLEOTIDE SEQUENCE [LARGE SCALE GENOMIC DNA]</scope>
    <source>
        <strain evidence="5">ST1C</strain>
    </source>
</reference>
<gene>
    <name evidence="5" type="ORF">EZS28_029070</name>
</gene>
<name>A0A5J4UZ29_9EUKA</name>
<dbReference type="InterPro" id="IPR015943">
    <property type="entry name" value="WD40/YVTN_repeat-like_dom_sf"/>
</dbReference>
<feature type="repeat" description="WD" evidence="3">
    <location>
        <begin position="532"/>
        <end position="573"/>
    </location>
</feature>
<dbReference type="PANTHER" id="PTHR19858">
    <property type="entry name" value="WD40 REPEAT PROTEIN"/>
    <property type="match status" value="1"/>
</dbReference>
<keyword evidence="1 3" id="KW-0853">WD repeat</keyword>
<dbReference type="Pfam" id="PF00400">
    <property type="entry name" value="WD40"/>
    <property type="match status" value="5"/>
</dbReference>
<feature type="repeat" description="WD" evidence="3">
    <location>
        <begin position="574"/>
        <end position="614"/>
    </location>
</feature>
<dbReference type="Gene3D" id="2.130.10.10">
    <property type="entry name" value="YVTN repeat-like/Quinoprotein amine dehydrogenase"/>
    <property type="match status" value="3"/>
</dbReference>
<evidence type="ECO:0000256" key="3">
    <source>
        <dbReference type="PROSITE-ProRule" id="PRU00221"/>
    </source>
</evidence>
<dbReference type="PRINTS" id="PR00320">
    <property type="entry name" value="GPROTEINBRPT"/>
</dbReference>